<dbReference type="InterPro" id="IPR047196">
    <property type="entry name" value="YidC_ALB_C"/>
</dbReference>
<evidence type="ECO:0000256" key="3">
    <source>
        <dbReference type="ARBA" id="ARBA00022475"/>
    </source>
</evidence>
<comment type="subcellular location">
    <subcellularLocation>
        <location evidence="1">Cell membrane</location>
        <topology evidence="1">Multi-pass membrane protein</topology>
    </subcellularLocation>
    <subcellularLocation>
        <location evidence="9">Membrane</location>
        <topology evidence="9">Multi-pass membrane protein</topology>
    </subcellularLocation>
</comment>
<keyword evidence="6 11" id="KW-1133">Transmembrane helix</keyword>
<dbReference type="OrthoDB" id="394558at2"/>
<dbReference type="Pfam" id="PF02096">
    <property type="entry name" value="60KD_IMP"/>
    <property type="match status" value="1"/>
</dbReference>
<dbReference type="InterPro" id="IPR001708">
    <property type="entry name" value="YidC/ALB3/OXA1/COX18"/>
</dbReference>
<evidence type="ECO:0000259" key="12">
    <source>
        <dbReference type="Pfam" id="PF02096"/>
    </source>
</evidence>
<evidence type="ECO:0000256" key="1">
    <source>
        <dbReference type="ARBA" id="ARBA00004651"/>
    </source>
</evidence>
<dbReference type="KEGG" id="mmau:NCTC10168_00561"/>
<evidence type="ECO:0000256" key="6">
    <source>
        <dbReference type="ARBA" id="ARBA00022989"/>
    </source>
</evidence>
<dbReference type="NCBIfam" id="TIGR03592">
    <property type="entry name" value="yidC_oxa1_cterm"/>
    <property type="match status" value="1"/>
</dbReference>
<feature type="domain" description="Membrane insertase YidC/Oxa/ALB C-terminal" evidence="12">
    <location>
        <begin position="521"/>
        <end position="726"/>
    </location>
</feature>
<gene>
    <name evidence="13" type="primary">yidC</name>
    <name evidence="13" type="ORF">NCTC10168_00561</name>
</gene>
<dbReference type="AlphaFoldDB" id="A0A449B4U8"/>
<accession>A0A449B4U8</accession>
<evidence type="ECO:0000256" key="5">
    <source>
        <dbReference type="ARBA" id="ARBA00022927"/>
    </source>
</evidence>
<feature type="transmembrane region" description="Helical" evidence="11">
    <location>
        <begin position="29"/>
        <end position="50"/>
    </location>
</feature>
<feature type="transmembrane region" description="Helical" evidence="11">
    <location>
        <begin position="518"/>
        <end position="540"/>
    </location>
</feature>
<proteinExistence type="inferred from homology"/>
<keyword evidence="8" id="KW-0143">Chaperone</keyword>
<keyword evidence="2" id="KW-0813">Transport</keyword>
<dbReference type="Proteomes" id="UP000290243">
    <property type="component" value="Chromosome"/>
</dbReference>
<feature type="coiled-coil region" evidence="10">
    <location>
        <begin position="411"/>
        <end position="450"/>
    </location>
</feature>
<organism evidence="13 14">
    <name type="scientific">Mycoplasmopsis maculosa</name>
    <dbReference type="NCBI Taxonomy" id="114885"/>
    <lineage>
        <taxon>Bacteria</taxon>
        <taxon>Bacillati</taxon>
        <taxon>Mycoplasmatota</taxon>
        <taxon>Mycoplasmoidales</taxon>
        <taxon>Metamycoplasmataceae</taxon>
        <taxon>Mycoplasmopsis</taxon>
    </lineage>
</organism>
<dbReference type="GO" id="GO:0051205">
    <property type="term" value="P:protein insertion into membrane"/>
    <property type="evidence" value="ECO:0007669"/>
    <property type="project" value="TreeGrafter"/>
</dbReference>
<evidence type="ECO:0000313" key="13">
    <source>
        <dbReference type="EMBL" id="VEU75634.1"/>
    </source>
</evidence>
<keyword evidence="5" id="KW-0653">Protein transport</keyword>
<evidence type="ECO:0000313" key="14">
    <source>
        <dbReference type="Proteomes" id="UP000290243"/>
    </source>
</evidence>
<evidence type="ECO:0000256" key="7">
    <source>
        <dbReference type="ARBA" id="ARBA00023136"/>
    </source>
</evidence>
<feature type="transmembrane region" description="Helical" evidence="11">
    <location>
        <begin position="592"/>
        <end position="612"/>
    </location>
</feature>
<keyword evidence="14" id="KW-1185">Reference proteome</keyword>
<dbReference type="RefSeq" id="WP_129646906.1">
    <property type="nucleotide sequence ID" value="NZ_LR215037.1"/>
</dbReference>
<name>A0A449B4U8_9BACT</name>
<dbReference type="CDD" id="cd20070">
    <property type="entry name" value="5TM_YidC_Alb3"/>
    <property type="match status" value="1"/>
</dbReference>
<feature type="transmembrane region" description="Helical" evidence="11">
    <location>
        <begin position="686"/>
        <end position="704"/>
    </location>
</feature>
<evidence type="ECO:0000256" key="9">
    <source>
        <dbReference type="RuleBase" id="RU003945"/>
    </source>
</evidence>
<dbReference type="GO" id="GO:0015031">
    <property type="term" value="P:protein transport"/>
    <property type="evidence" value="ECO:0007669"/>
    <property type="project" value="UniProtKB-KW"/>
</dbReference>
<evidence type="ECO:0000256" key="10">
    <source>
        <dbReference type="SAM" id="Coils"/>
    </source>
</evidence>
<feature type="transmembrane region" description="Helical" evidence="11">
    <location>
        <begin position="642"/>
        <end position="665"/>
    </location>
</feature>
<evidence type="ECO:0000256" key="4">
    <source>
        <dbReference type="ARBA" id="ARBA00022692"/>
    </source>
</evidence>
<dbReference type="GO" id="GO:0032977">
    <property type="term" value="F:membrane insertase activity"/>
    <property type="evidence" value="ECO:0007669"/>
    <property type="project" value="InterPro"/>
</dbReference>
<evidence type="ECO:0000256" key="8">
    <source>
        <dbReference type="ARBA" id="ARBA00023186"/>
    </source>
</evidence>
<dbReference type="GO" id="GO:0005886">
    <property type="term" value="C:plasma membrane"/>
    <property type="evidence" value="ECO:0007669"/>
    <property type="project" value="UniProtKB-SubCell"/>
</dbReference>
<dbReference type="InterPro" id="IPR028055">
    <property type="entry name" value="YidC/Oxa/ALB_C"/>
</dbReference>
<keyword evidence="10" id="KW-0175">Coiled coil</keyword>
<keyword evidence="3" id="KW-1003">Cell membrane</keyword>
<evidence type="ECO:0000256" key="2">
    <source>
        <dbReference type="ARBA" id="ARBA00022448"/>
    </source>
</evidence>
<comment type="similarity">
    <text evidence="9">Belongs to the OXA1/ALB3/YidC family.</text>
</comment>
<evidence type="ECO:0000256" key="11">
    <source>
        <dbReference type="SAM" id="Phobius"/>
    </source>
</evidence>
<dbReference type="PANTHER" id="PTHR12428">
    <property type="entry name" value="OXA1"/>
    <property type="match status" value="1"/>
</dbReference>
<sequence length="742" mass="85823">MKDRRSENFNYFSDKDRQKNKKASVFKRVWFWIKIVIYVLIFGFTLTGCIQSFVISSSNYTGNGIEFYTSHNRVSPHVTTFKQQNDFSNESVEPEKNDPVFNYAKDFVKSGEFLGLVEDQTVNYHLSYENSKDILEKLREQTEQAKGKYGSYLNYNTAVRFVDLNNKAVNNTELYLNNGKYLFATIGIDPERQKESGVLSDFENYKYRSIFSKYNSWEFIDPSFNFNEYFKTDNNGQTFVLRLNPNNASLLAGTYNEKDLQKGHFIENVKISNQGNKSEVRLDFEKELSTFVIENSSTYKDPNTSEVIQDPYGIGALRRDYLEALALNTFDVEATNTNNFYSRVLRTTNYSSYGEWSKKLVEQIKNNPGDVSLSGEQFLAIRSYTLNISKYANILNFSSTNRVNAQREVDLLALKKTVEKFNNSSDEKEKESLEAQIKALNEKLTSVDSISVDAPNSKYTLNTAKSFIEMPFQGEMPQRIIDSWATSWKLGPFYGLFVYPLAYVSSWLTVGITPLSGWGTILAILIITIILRGLMLAVTWKQTINQSKQEELKSKKAKIDAKYIDFKDNKQMKARHQQEISELYKKNGINPLDTFATLIISLPFFFAIWRVIQGLPEMKSTTFLSISFSQTSWRRLFFEQEWQYLGILIVVGIVQGISQFLPKLLNMKKFKERTTPEEAKALKKSNRTQTIMSVVFFFITFIFAAGVQVYWIISGLWTIGQTLAIHYYKKSARYRRKYLNKN</sequence>
<dbReference type="NCBIfam" id="NF002567">
    <property type="entry name" value="PRK02201.1-2"/>
    <property type="match status" value="1"/>
</dbReference>
<keyword evidence="7 11" id="KW-0472">Membrane</keyword>
<dbReference type="EMBL" id="LR215037">
    <property type="protein sequence ID" value="VEU75634.1"/>
    <property type="molecule type" value="Genomic_DNA"/>
</dbReference>
<protein>
    <submittedName>
        <fullName evidence="13">Oxa1Ec</fullName>
    </submittedName>
</protein>
<reference evidence="13 14" key="1">
    <citation type="submission" date="2019-01" db="EMBL/GenBank/DDBJ databases">
        <authorList>
            <consortium name="Pathogen Informatics"/>
        </authorList>
    </citation>
    <scope>NUCLEOTIDE SEQUENCE [LARGE SCALE GENOMIC DNA]</scope>
    <source>
        <strain evidence="13 14">NCTC10168</strain>
    </source>
</reference>
<dbReference type="PANTHER" id="PTHR12428:SF65">
    <property type="entry name" value="CYTOCHROME C OXIDASE ASSEMBLY PROTEIN COX18, MITOCHONDRIAL"/>
    <property type="match status" value="1"/>
</dbReference>
<keyword evidence="4 9" id="KW-0812">Transmembrane</keyword>